<dbReference type="Gene3D" id="3.40.50.1820">
    <property type="entry name" value="alpha/beta hydrolase"/>
    <property type="match status" value="1"/>
</dbReference>
<dbReference type="GO" id="GO:0016787">
    <property type="term" value="F:hydrolase activity"/>
    <property type="evidence" value="ECO:0007669"/>
    <property type="project" value="UniProtKB-KW"/>
</dbReference>
<feature type="signal peptide" evidence="1">
    <location>
        <begin position="1"/>
        <end position="23"/>
    </location>
</feature>
<dbReference type="Proteomes" id="UP001595844">
    <property type="component" value="Unassembled WGS sequence"/>
</dbReference>
<dbReference type="RefSeq" id="WP_378562645.1">
    <property type="nucleotide sequence ID" value="NZ_JBHSDL010000014.1"/>
</dbReference>
<dbReference type="InterPro" id="IPR029058">
    <property type="entry name" value="AB_hydrolase_fold"/>
</dbReference>
<evidence type="ECO:0000313" key="3">
    <source>
        <dbReference type="Proteomes" id="UP001595844"/>
    </source>
</evidence>
<reference evidence="3" key="1">
    <citation type="journal article" date="2019" name="Int. J. Syst. Evol. Microbiol.">
        <title>The Global Catalogue of Microorganisms (GCM) 10K type strain sequencing project: providing services to taxonomists for standard genome sequencing and annotation.</title>
        <authorList>
            <consortium name="The Broad Institute Genomics Platform"/>
            <consortium name="The Broad Institute Genome Sequencing Center for Infectious Disease"/>
            <person name="Wu L."/>
            <person name="Ma J."/>
        </authorList>
    </citation>
    <scope>NUCLEOTIDE SEQUENCE [LARGE SCALE GENOMIC DNA]</scope>
    <source>
        <strain evidence="3">IBRC-M 10490</strain>
    </source>
</reference>
<dbReference type="EMBL" id="JBHSDL010000014">
    <property type="protein sequence ID" value="MFC4375624.1"/>
    <property type="molecule type" value="Genomic_DNA"/>
</dbReference>
<comment type="caution">
    <text evidence="2">The sequence shown here is derived from an EMBL/GenBank/DDBJ whole genome shotgun (WGS) entry which is preliminary data.</text>
</comment>
<proteinExistence type="predicted"/>
<keyword evidence="3" id="KW-1185">Reference proteome</keyword>
<dbReference type="InterPro" id="IPR000801">
    <property type="entry name" value="Esterase-like"/>
</dbReference>
<gene>
    <name evidence="2" type="ORF">ACFO5K_16105</name>
</gene>
<keyword evidence="1" id="KW-0732">Signal</keyword>
<accession>A0ABV8VHX9</accession>
<evidence type="ECO:0000313" key="2">
    <source>
        <dbReference type="EMBL" id="MFC4375624.1"/>
    </source>
</evidence>
<dbReference type="SUPFAM" id="SSF53474">
    <property type="entry name" value="alpha/beta-Hydrolases"/>
    <property type="match status" value="1"/>
</dbReference>
<name>A0ABV8VHX9_9NOCA</name>
<protein>
    <submittedName>
        <fullName evidence="2">Alpha/beta hydrolase</fullName>
    </submittedName>
</protein>
<organism evidence="2 3">
    <name type="scientific">Nocardia halotolerans</name>
    <dbReference type="NCBI Taxonomy" id="1755878"/>
    <lineage>
        <taxon>Bacteria</taxon>
        <taxon>Bacillati</taxon>
        <taxon>Actinomycetota</taxon>
        <taxon>Actinomycetes</taxon>
        <taxon>Mycobacteriales</taxon>
        <taxon>Nocardiaceae</taxon>
        <taxon>Nocardia</taxon>
    </lineage>
</organism>
<sequence>MTTSRVWLAVVCAIVTVLGGAQATAAPGAHVAGEIPLGGRAAQIDVYSPAMDRVIQNKVIKAAGAGAPTLYLLTGAGGGADGISWWDNTDVRHFFADKFVNVVMPVGGAFSLYTDWVADDPGVGRVRWETYLTRELPGVIDAALGTNGRNAIAGVSMSASSALDLAIQSGSRFSAVAALSGCPWAADPMGIAMASAQAVRGGGNPGNMWGVPGGAEWREHDVFANAGRLAGKTIFLAAATGVPGANDKGLPFPPLETIAGACTAAFAGRLAQLGIPATHVHRPTGAHTWGQFETDLHEAWPHLAAAIS</sequence>
<keyword evidence="2" id="KW-0378">Hydrolase</keyword>
<evidence type="ECO:0000256" key="1">
    <source>
        <dbReference type="SAM" id="SignalP"/>
    </source>
</evidence>
<feature type="chain" id="PRO_5045495676" evidence="1">
    <location>
        <begin position="24"/>
        <end position="308"/>
    </location>
</feature>
<dbReference type="Pfam" id="PF00756">
    <property type="entry name" value="Esterase"/>
    <property type="match status" value="1"/>
</dbReference>